<organism evidence="1 2">
    <name type="scientific">Candidatus Thiomargarita nelsonii</name>
    <dbReference type="NCBI Taxonomy" id="1003181"/>
    <lineage>
        <taxon>Bacteria</taxon>
        <taxon>Pseudomonadati</taxon>
        <taxon>Pseudomonadota</taxon>
        <taxon>Gammaproteobacteria</taxon>
        <taxon>Thiotrichales</taxon>
        <taxon>Thiotrichaceae</taxon>
        <taxon>Thiomargarita</taxon>
    </lineage>
</organism>
<keyword evidence="2" id="KW-1185">Reference proteome</keyword>
<dbReference type="Proteomes" id="UP000076962">
    <property type="component" value="Unassembled WGS sequence"/>
</dbReference>
<reference evidence="1 2" key="1">
    <citation type="submission" date="2016-05" db="EMBL/GenBank/DDBJ databases">
        <title>Single-cell genome of chain-forming Candidatus Thiomargarita nelsonii and comparison to other large sulfur-oxidizing bacteria.</title>
        <authorList>
            <person name="Winkel M."/>
            <person name="Salman V."/>
            <person name="Woyke T."/>
            <person name="Schulz-Vogt H."/>
            <person name="Richter M."/>
            <person name="Flood B."/>
            <person name="Bailey J."/>
            <person name="Amann R."/>
            <person name="Mussmann M."/>
        </authorList>
    </citation>
    <scope>NUCLEOTIDE SEQUENCE [LARGE SCALE GENOMIC DNA]</scope>
    <source>
        <strain evidence="1 2">THI036</strain>
    </source>
</reference>
<dbReference type="EMBL" id="LUTY01000457">
    <property type="protein sequence ID" value="OAD23270.1"/>
    <property type="molecule type" value="Genomic_DNA"/>
</dbReference>
<proteinExistence type="predicted"/>
<evidence type="ECO:0000313" key="1">
    <source>
        <dbReference type="EMBL" id="OAD23270.1"/>
    </source>
</evidence>
<sequence length="58" mass="6635">MLTQPVHISLGIVPRDINHRSFAASPPLILWFVSIRRLSKTVIFLKGHLIAAHRKAFY</sequence>
<gene>
    <name evidence="1" type="ORF">THIOM_000902</name>
</gene>
<protein>
    <submittedName>
        <fullName evidence="1">Uncharacterized protein</fullName>
    </submittedName>
</protein>
<comment type="caution">
    <text evidence="1">The sequence shown here is derived from an EMBL/GenBank/DDBJ whole genome shotgun (WGS) entry which is preliminary data.</text>
</comment>
<name>A0A176S5I6_9GAMM</name>
<dbReference type="AlphaFoldDB" id="A0A176S5I6"/>
<accession>A0A176S5I6</accession>
<evidence type="ECO:0000313" key="2">
    <source>
        <dbReference type="Proteomes" id="UP000076962"/>
    </source>
</evidence>